<protein>
    <recommendedName>
        <fullName evidence="8">NADH:ubiquinone oxidoreductase-like 20kDa subunit domain-containing protein</fullName>
    </recommendedName>
</protein>
<dbReference type="Pfam" id="PF01058">
    <property type="entry name" value="Oxidored_q6"/>
    <property type="match status" value="1"/>
</dbReference>
<dbReference type="GO" id="GO:0032981">
    <property type="term" value="P:mitochondrial respiratory chain complex I assembly"/>
    <property type="evidence" value="ECO:0007669"/>
    <property type="project" value="TreeGrafter"/>
</dbReference>
<dbReference type="InParanoid" id="A0A7N2LLF6"/>
<keyword evidence="5 6" id="KW-0520">NAD</keyword>
<keyword evidence="4 6" id="KW-0411">Iron-sulfur</keyword>
<dbReference type="GeneID" id="115992767"/>
<evidence type="ECO:0000256" key="7">
    <source>
        <dbReference type="SAM" id="MobiDB-lite"/>
    </source>
</evidence>
<evidence type="ECO:0000256" key="6">
    <source>
        <dbReference type="RuleBase" id="RU004464"/>
    </source>
</evidence>
<keyword evidence="6" id="KW-0479">Metal-binding</keyword>
<dbReference type="Gramene" id="QL05p016099:mrna">
    <property type="protein sequence ID" value="QL05p016099:mrna"/>
    <property type="gene ID" value="QL05p016099"/>
</dbReference>
<dbReference type="GO" id="GO:0008137">
    <property type="term" value="F:NADH dehydrogenase (ubiquinone) activity"/>
    <property type="evidence" value="ECO:0007669"/>
    <property type="project" value="InterPro"/>
</dbReference>
<evidence type="ECO:0000256" key="1">
    <source>
        <dbReference type="ARBA" id="ARBA00003257"/>
    </source>
</evidence>
<dbReference type="OrthoDB" id="268400at2759"/>
<evidence type="ECO:0000256" key="4">
    <source>
        <dbReference type="ARBA" id="ARBA00023014"/>
    </source>
</evidence>
<dbReference type="GO" id="GO:0005739">
    <property type="term" value="C:mitochondrion"/>
    <property type="evidence" value="ECO:0007669"/>
    <property type="project" value="GOC"/>
</dbReference>
<dbReference type="GO" id="GO:0046872">
    <property type="term" value="F:metal ion binding"/>
    <property type="evidence" value="ECO:0007669"/>
    <property type="project" value="UniProtKB-KW"/>
</dbReference>
<dbReference type="GO" id="GO:0045271">
    <property type="term" value="C:respiratory chain complex I"/>
    <property type="evidence" value="ECO:0007669"/>
    <property type="project" value="TreeGrafter"/>
</dbReference>
<dbReference type="GO" id="GO:0048038">
    <property type="term" value="F:quinone binding"/>
    <property type="evidence" value="ECO:0007669"/>
    <property type="project" value="InterPro"/>
</dbReference>
<dbReference type="FunFam" id="3.40.50.12280:FF:000001">
    <property type="entry name" value="NADH-quinone oxidoreductase subunit B 2"/>
    <property type="match status" value="1"/>
</dbReference>
<evidence type="ECO:0000256" key="3">
    <source>
        <dbReference type="ARBA" id="ARBA00023004"/>
    </source>
</evidence>
<reference evidence="9 10" key="1">
    <citation type="journal article" date="2016" name="G3 (Bethesda)">
        <title>First Draft Assembly and Annotation of the Genome of a California Endemic Oak Quercus lobata Nee (Fagaceae).</title>
        <authorList>
            <person name="Sork V.L."/>
            <person name="Fitz-Gibbon S.T."/>
            <person name="Puiu D."/>
            <person name="Crepeau M."/>
            <person name="Gugger P.F."/>
            <person name="Sherman R."/>
            <person name="Stevens K."/>
            <person name="Langley C.H."/>
            <person name="Pellegrini M."/>
            <person name="Salzberg S.L."/>
        </authorList>
    </citation>
    <scope>NUCLEOTIDE SEQUENCE [LARGE SCALE GENOMIC DNA]</scope>
    <source>
        <strain evidence="9 10">cv. SW786</strain>
    </source>
</reference>
<comment type="function">
    <text evidence="1">Core subunit of the mitochondrial membrane respiratory chain NADH dehydrogenase (Complex I) that is believed to belong to the minimal assembly required for catalysis. Complex I functions in the transfer of electrons from NADH to the respiratory chain. The immediate electron acceptor for the enzyme is believed to be ubiquinone.</text>
</comment>
<dbReference type="AlphaFoldDB" id="A0A7N2LLF6"/>
<dbReference type="NCBIfam" id="NF005012">
    <property type="entry name" value="PRK06411.1"/>
    <property type="match status" value="1"/>
</dbReference>
<dbReference type="PANTHER" id="PTHR11995:SF14">
    <property type="entry name" value="NADH DEHYDROGENASE [UBIQUINONE] IRON-SULFUR PROTEIN 7, MITOCHONDRIAL"/>
    <property type="match status" value="1"/>
</dbReference>
<dbReference type="KEGG" id="qlo:115992767"/>
<dbReference type="Proteomes" id="UP000594261">
    <property type="component" value="Chromosome 5"/>
</dbReference>
<dbReference type="PROSITE" id="PS01150">
    <property type="entry name" value="COMPLEX1_20K"/>
    <property type="match status" value="1"/>
</dbReference>
<keyword evidence="10" id="KW-1185">Reference proteome</keyword>
<comment type="similarity">
    <text evidence="2 6">Belongs to the complex I 20 kDa subunit family.</text>
</comment>
<keyword evidence="6" id="KW-0004">4Fe-4S</keyword>
<dbReference type="SUPFAM" id="SSF56770">
    <property type="entry name" value="HydA/Nqo6-like"/>
    <property type="match status" value="1"/>
</dbReference>
<evidence type="ECO:0000259" key="8">
    <source>
        <dbReference type="Pfam" id="PF01058"/>
    </source>
</evidence>
<dbReference type="HAMAP" id="MF_01356">
    <property type="entry name" value="NDH1_NuoB"/>
    <property type="match status" value="1"/>
</dbReference>
<dbReference type="NCBIfam" id="TIGR01957">
    <property type="entry name" value="nuoB_fam"/>
    <property type="match status" value="1"/>
</dbReference>
<feature type="region of interest" description="Disordered" evidence="7">
    <location>
        <begin position="27"/>
        <end position="54"/>
    </location>
</feature>
<dbReference type="GO" id="GO:0051539">
    <property type="term" value="F:4 iron, 4 sulfur cluster binding"/>
    <property type="evidence" value="ECO:0007669"/>
    <property type="project" value="UniProtKB-KW"/>
</dbReference>
<dbReference type="Gene3D" id="3.40.50.12280">
    <property type="match status" value="1"/>
</dbReference>
<evidence type="ECO:0000256" key="5">
    <source>
        <dbReference type="ARBA" id="ARBA00023027"/>
    </source>
</evidence>
<dbReference type="EMBL" id="LRBV02000005">
    <property type="status" value="NOT_ANNOTATED_CDS"/>
    <property type="molecule type" value="Genomic_DNA"/>
</dbReference>
<dbReference type="EnsemblPlants" id="QL05p016099:mrna">
    <property type="protein sequence ID" value="QL05p016099:mrna"/>
    <property type="gene ID" value="QL05p016099"/>
</dbReference>
<dbReference type="RefSeq" id="XP_030972849.1">
    <property type="nucleotide sequence ID" value="XM_031116989.1"/>
</dbReference>
<dbReference type="InterPro" id="IPR006137">
    <property type="entry name" value="NADH_UbQ_OxRdtase-like_20kDa"/>
</dbReference>
<dbReference type="GO" id="GO:0009060">
    <property type="term" value="P:aerobic respiration"/>
    <property type="evidence" value="ECO:0007669"/>
    <property type="project" value="TreeGrafter"/>
</dbReference>
<dbReference type="GO" id="GO:0015990">
    <property type="term" value="P:electron transport coupled proton transport"/>
    <property type="evidence" value="ECO:0007669"/>
    <property type="project" value="TreeGrafter"/>
</dbReference>
<proteinExistence type="inferred from homology"/>
<sequence length="214" mass="23684">MAALIPRHTARKLALLSSQRSTLLHTTPSSLMSSSHFPATQNGPRTTLPSRSPTAGLSKTGEYLVLKVDALANWAQSASIWPVTLGLACCAVEMMHASAARYDMDRMGTFFRPSPRQADLMVVAGTLTNKMAPALRKVYDQMADPRYVISMGSCANGGGYYHYSYAIVRGCDRIVPVDFYVPGCPPTAEALVYTLLQLKKKINRKRDFLYWWTK</sequence>
<name>A0A7N2LLF6_QUELO</name>
<evidence type="ECO:0000256" key="2">
    <source>
        <dbReference type="ARBA" id="ARBA00009173"/>
    </source>
</evidence>
<keyword evidence="3 6" id="KW-0408">Iron</keyword>
<dbReference type="InterPro" id="IPR006138">
    <property type="entry name" value="NADH_UQ_OxRdtase_20Kd_su"/>
</dbReference>
<feature type="domain" description="NADH:ubiquinone oxidoreductase-like 20kDa subunit" evidence="8">
    <location>
        <begin position="89"/>
        <end position="198"/>
    </location>
</feature>
<reference evidence="9" key="2">
    <citation type="submission" date="2021-01" db="UniProtKB">
        <authorList>
            <consortium name="EnsemblPlants"/>
        </authorList>
    </citation>
    <scope>IDENTIFICATION</scope>
</reference>
<evidence type="ECO:0000313" key="10">
    <source>
        <dbReference type="Proteomes" id="UP000594261"/>
    </source>
</evidence>
<dbReference type="PANTHER" id="PTHR11995">
    <property type="entry name" value="NADH DEHYDROGENASE"/>
    <property type="match status" value="1"/>
</dbReference>
<gene>
    <name evidence="9" type="primary">LOC115992767</name>
</gene>
<organism evidence="9 10">
    <name type="scientific">Quercus lobata</name>
    <name type="common">Valley oak</name>
    <dbReference type="NCBI Taxonomy" id="97700"/>
    <lineage>
        <taxon>Eukaryota</taxon>
        <taxon>Viridiplantae</taxon>
        <taxon>Streptophyta</taxon>
        <taxon>Embryophyta</taxon>
        <taxon>Tracheophyta</taxon>
        <taxon>Spermatophyta</taxon>
        <taxon>Magnoliopsida</taxon>
        <taxon>eudicotyledons</taxon>
        <taxon>Gunneridae</taxon>
        <taxon>Pentapetalae</taxon>
        <taxon>rosids</taxon>
        <taxon>fabids</taxon>
        <taxon>Fagales</taxon>
        <taxon>Fagaceae</taxon>
        <taxon>Quercus</taxon>
    </lineage>
</organism>
<evidence type="ECO:0000313" key="9">
    <source>
        <dbReference type="EnsemblPlants" id="QL05p016099:mrna"/>
    </source>
</evidence>
<accession>A0A7N2LLF6</accession>